<dbReference type="EMBL" id="AZMM01012488">
    <property type="protein sequence ID" value="ETJ33064.1"/>
    <property type="molecule type" value="Genomic_DNA"/>
</dbReference>
<protein>
    <submittedName>
        <fullName evidence="1">Uncharacterized protein</fullName>
    </submittedName>
</protein>
<accession>W1XVZ3</accession>
<dbReference type="AlphaFoldDB" id="W1XVZ3"/>
<name>W1XVZ3_9ZZZZ</name>
<feature type="non-terminal residue" evidence="1">
    <location>
        <position position="1"/>
    </location>
</feature>
<evidence type="ECO:0000313" key="1">
    <source>
        <dbReference type="EMBL" id="ETJ33064.1"/>
    </source>
</evidence>
<proteinExistence type="predicted"/>
<organism evidence="1">
    <name type="scientific">human gut metagenome</name>
    <dbReference type="NCBI Taxonomy" id="408170"/>
    <lineage>
        <taxon>unclassified sequences</taxon>
        <taxon>metagenomes</taxon>
        <taxon>organismal metagenomes</taxon>
    </lineage>
</organism>
<comment type="caution">
    <text evidence="1">The sequence shown here is derived from an EMBL/GenBank/DDBJ whole genome shotgun (WGS) entry which is preliminary data.</text>
</comment>
<gene>
    <name evidence="1" type="ORF">Q604_UNBC12488G0001</name>
</gene>
<sequence length="37" mass="4339">MNNIYSYLFKLSHKNSYIFSAGFIISNLVKDFNSFSK</sequence>
<reference evidence="1" key="1">
    <citation type="submission" date="2013-12" db="EMBL/GenBank/DDBJ databases">
        <title>A Varibaculum cambriense genome reconstructed from a premature infant gut community with otherwise low bacterial novelty that shifts toward anaerobic metabolism during the third week of life.</title>
        <authorList>
            <person name="Brown C.T."/>
            <person name="Sharon I."/>
            <person name="Thomas B.C."/>
            <person name="Castelle C.J."/>
            <person name="Morowitz M.J."/>
            <person name="Banfield J.F."/>
        </authorList>
    </citation>
    <scope>NUCLEOTIDE SEQUENCE</scope>
</reference>